<dbReference type="InterPro" id="IPR015854">
    <property type="entry name" value="ABC_transpr_LolD-like"/>
</dbReference>
<dbReference type="EMBL" id="LR031358">
    <property type="protein sequence ID" value="VDB99269.1"/>
    <property type="molecule type" value="Genomic_DNA"/>
</dbReference>
<dbReference type="Proteomes" id="UP001281024">
    <property type="component" value="Unassembled WGS sequence"/>
</dbReference>
<dbReference type="PROSITE" id="PS00211">
    <property type="entry name" value="ABC_TRANSPORTER_1"/>
    <property type="match status" value="1"/>
</dbReference>
<feature type="domain" description="ABC transporter" evidence="3">
    <location>
        <begin position="2"/>
        <end position="207"/>
    </location>
</feature>
<evidence type="ECO:0000259" key="3">
    <source>
        <dbReference type="PROSITE" id="PS50893"/>
    </source>
</evidence>
<dbReference type="Gene3D" id="3.40.50.300">
    <property type="entry name" value="P-loop containing nucleotide triphosphate hydrolases"/>
    <property type="match status" value="1"/>
</dbReference>
<gene>
    <name evidence="5" type="ORF">ATX59_08980</name>
    <name evidence="4" type="ORF">GA838_08145</name>
    <name evidence="6" type="ORF">OENI_1844</name>
</gene>
<reference evidence="6 8" key="2">
    <citation type="submission" date="2018-08" db="EMBL/GenBank/DDBJ databases">
        <authorList>
            <person name="Lorentzen P. G. S. M."/>
        </authorList>
    </citation>
    <scope>NUCLEOTIDE SEQUENCE [LARGE SCALE GENOMIC DNA]</scope>
    <source>
        <strain evidence="6 8">CRBO_1381</strain>
    </source>
</reference>
<evidence type="ECO:0000313" key="7">
    <source>
        <dbReference type="Proteomes" id="UP000181728"/>
    </source>
</evidence>
<dbReference type="SUPFAM" id="SSF52540">
    <property type="entry name" value="P-loop containing nucleoside triphosphate hydrolases"/>
    <property type="match status" value="1"/>
</dbReference>
<sequence>MIRVEQGEKKYQGDRSLLTNVNCNFHSGNLYALTGPSGIGKSTILDCLAKLNYFTSGDIWVDDINLDDIKPLDYFRNYLGYLFQNYALIEEDSVQRNLNISRRFPKQDLVSALDHFSLDESYLKRKVFTLSGGEAQRVALARLYLKNPKIVLADEPTGALDFQNTQIVVQSLHHLADMDKIVIVATHDRFVAGQADQVIDVSQYSPH</sequence>
<evidence type="ECO:0000313" key="4">
    <source>
        <dbReference type="EMBL" id="MDV7715703.1"/>
    </source>
</evidence>
<dbReference type="PANTHER" id="PTHR24220">
    <property type="entry name" value="IMPORT ATP-BINDING PROTEIN"/>
    <property type="match status" value="1"/>
</dbReference>
<dbReference type="EMBL" id="WERV01000006">
    <property type="protein sequence ID" value="MDV7715703.1"/>
    <property type="molecule type" value="Genomic_DNA"/>
</dbReference>
<dbReference type="AlphaFoldDB" id="A0A483BCF2"/>
<keyword evidence="2 5" id="KW-0067">ATP-binding</keyword>
<evidence type="ECO:0000256" key="1">
    <source>
        <dbReference type="ARBA" id="ARBA00022741"/>
    </source>
</evidence>
<dbReference type="SMART" id="SM00382">
    <property type="entry name" value="AAA"/>
    <property type="match status" value="1"/>
</dbReference>
<dbReference type="PROSITE" id="PS50893">
    <property type="entry name" value="ABC_TRANSPORTER_2"/>
    <property type="match status" value="1"/>
</dbReference>
<dbReference type="InterPro" id="IPR003439">
    <property type="entry name" value="ABC_transporter-like_ATP-bd"/>
</dbReference>
<dbReference type="Pfam" id="PF00005">
    <property type="entry name" value="ABC_tran"/>
    <property type="match status" value="1"/>
</dbReference>
<dbReference type="InterPro" id="IPR003593">
    <property type="entry name" value="AAA+_ATPase"/>
</dbReference>
<proteinExistence type="predicted"/>
<name>A0A483BCF2_OENOE</name>
<dbReference type="Proteomes" id="UP000294726">
    <property type="component" value="Chromosome"/>
</dbReference>
<dbReference type="InterPro" id="IPR027417">
    <property type="entry name" value="P-loop_NTPase"/>
</dbReference>
<dbReference type="GO" id="GO:0005886">
    <property type="term" value="C:plasma membrane"/>
    <property type="evidence" value="ECO:0007669"/>
    <property type="project" value="TreeGrafter"/>
</dbReference>
<organism evidence="5 7">
    <name type="scientific">Oenococcus oeni</name>
    <name type="common">Leuconostoc oenos</name>
    <dbReference type="NCBI Taxonomy" id="1247"/>
    <lineage>
        <taxon>Bacteria</taxon>
        <taxon>Bacillati</taxon>
        <taxon>Bacillota</taxon>
        <taxon>Bacilli</taxon>
        <taxon>Lactobacillales</taxon>
        <taxon>Lactobacillaceae</taxon>
        <taxon>Oenococcus</taxon>
    </lineage>
</organism>
<accession>A0A483BCF2</accession>
<dbReference type="InterPro" id="IPR017871">
    <property type="entry name" value="ABC_transporter-like_CS"/>
</dbReference>
<dbReference type="GO" id="GO:0005524">
    <property type="term" value="F:ATP binding"/>
    <property type="evidence" value="ECO:0007669"/>
    <property type="project" value="UniProtKB-KW"/>
</dbReference>
<reference evidence="4" key="3">
    <citation type="submission" date="2019-10" db="EMBL/GenBank/DDBJ databases">
        <title>Malate fermentation in French cider.</title>
        <authorList>
            <person name="Cousin F.J."/>
            <person name="Medina Fernandez S."/>
            <person name="Misery B."/>
            <person name="Laplace J.-M."/>
            <person name="Cretenet M."/>
        </authorList>
    </citation>
    <scope>NUCLEOTIDE SEQUENCE</scope>
    <source>
        <strain evidence="4">UCMA15129</strain>
    </source>
</reference>
<dbReference type="PANTHER" id="PTHR24220:SF86">
    <property type="entry name" value="ABC TRANSPORTER ABCH.1"/>
    <property type="match status" value="1"/>
</dbReference>
<evidence type="ECO:0000256" key="2">
    <source>
        <dbReference type="ARBA" id="ARBA00022840"/>
    </source>
</evidence>
<dbReference type="RefSeq" id="WP_071420150.1">
    <property type="nucleotide sequence ID" value="NZ_LR031358.1"/>
</dbReference>
<keyword evidence="1" id="KW-0547">Nucleotide-binding</keyword>
<protein>
    <submittedName>
        <fullName evidence="5">ABC transporter ATP-binding protein</fullName>
    </submittedName>
    <submittedName>
        <fullName evidence="6">ABC transporter, ATP-binding protein</fullName>
    </submittedName>
    <submittedName>
        <fullName evidence="4">ATP-binding cassette domain-containing protein</fullName>
    </submittedName>
</protein>
<reference evidence="5 7" key="1">
    <citation type="journal article" date="2016" name="BMC Genomics">
        <title>Consensus pan-genome assembly of the specialised wine bacterium Oenococcus oeni.</title>
        <authorList>
            <person name="Sternes P.R."/>
            <person name="Borneman A.R."/>
        </authorList>
    </citation>
    <scope>NUCLEOTIDE SEQUENCE [LARGE SCALE GENOMIC DNA]</scope>
    <source>
        <strain evidence="5 7">AWRIB661</strain>
    </source>
</reference>
<evidence type="ECO:0000313" key="8">
    <source>
        <dbReference type="Proteomes" id="UP000294726"/>
    </source>
</evidence>
<dbReference type="EMBL" id="MLOK01000058">
    <property type="protein sequence ID" value="OIM20446.1"/>
    <property type="molecule type" value="Genomic_DNA"/>
</dbReference>
<evidence type="ECO:0000313" key="5">
    <source>
        <dbReference type="EMBL" id="OIM20446.1"/>
    </source>
</evidence>
<dbReference type="GO" id="GO:0016887">
    <property type="term" value="F:ATP hydrolysis activity"/>
    <property type="evidence" value="ECO:0007669"/>
    <property type="project" value="InterPro"/>
</dbReference>
<dbReference type="GO" id="GO:0022857">
    <property type="term" value="F:transmembrane transporter activity"/>
    <property type="evidence" value="ECO:0007669"/>
    <property type="project" value="TreeGrafter"/>
</dbReference>
<dbReference type="Proteomes" id="UP000181728">
    <property type="component" value="Unassembled WGS sequence"/>
</dbReference>
<evidence type="ECO:0000313" key="6">
    <source>
        <dbReference type="EMBL" id="VDB99269.1"/>
    </source>
</evidence>